<dbReference type="EMBL" id="JAFIRN010000012">
    <property type="protein sequence ID" value="KAG5838706.1"/>
    <property type="molecule type" value="Genomic_DNA"/>
</dbReference>
<evidence type="ECO:0000313" key="3">
    <source>
        <dbReference type="Proteomes" id="UP001044222"/>
    </source>
</evidence>
<evidence type="ECO:0000256" key="1">
    <source>
        <dbReference type="SAM" id="MobiDB-lite"/>
    </source>
</evidence>
<comment type="caution">
    <text evidence="2">The sequence shown here is derived from an EMBL/GenBank/DDBJ whole genome shotgun (WGS) entry which is preliminary data.</text>
</comment>
<name>A0A9D3RQN0_ANGAN</name>
<feature type="compositionally biased region" description="Low complexity" evidence="1">
    <location>
        <begin position="435"/>
        <end position="450"/>
    </location>
</feature>
<reference evidence="2" key="1">
    <citation type="submission" date="2021-01" db="EMBL/GenBank/DDBJ databases">
        <title>A chromosome-scale assembly of European eel, Anguilla anguilla.</title>
        <authorList>
            <person name="Henkel C."/>
            <person name="Jong-Raadsen S.A."/>
            <person name="Dufour S."/>
            <person name="Weltzien F.-A."/>
            <person name="Palstra A.P."/>
            <person name="Pelster B."/>
            <person name="Spaink H.P."/>
            <person name="Van Den Thillart G.E."/>
            <person name="Jansen H."/>
            <person name="Zahm M."/>
            <person name="Klopp C."/>
            <person name="Cedric C."/>
            <person name="Louis A."/>
            <person name="Berthelot C."/>
            <person name="Parey E."/>
            <person name="Roest Crollius H."/>
            <person name="Montfort J."/>
            <person name="Robinson-Rechavi M."/>
            <person name="Bucao C."/>
            <person name="Bouchez O."/>
            <person name="Gislard M."/>
            <person name="Lluch J."/>
            <person name="Milhes M."/>
            <person name="Lampietro C."/>
            <person name="Lopez Roques C."/>
            <person name="Donnadieu C."/>
            <person name="Braasch I."/>
            <person name="Desvignes T."/>
            <person name="Postlethwait J."/>
            <person name="Bobe J."/>
            <person name="Guiguen Y."/>
            <person name="Dirks R."/>
        </authorList>
    </citation>
    <scope>NUCLEOTIDE SEQUENCE</scope>
    <source>
        <strain evidence="2">Tag_6206</strain>
        <tissue evidence="2">Liver</tissue>
    </source>
</reference>
<organism evidence="2 3">
    <name type="scientific">Anguilla anguilla</name>
    <name type="common">European freshwater eel</name>
    <name type="synonym">Muraena anguilla</name>
    <dbReference type="NCBI Taxonomy" id="7936"/>
    <lineage>
        <taxon>Eukaryota</taxon>
        <taxon>Metazoa</taxon>
        <taxon>Chordata</taxon>
        <taxon>Craniata</taxon>
        <taxon>Vertebrata</taxon>
        <taxon>Euteleostomi</taxon>
        <taxon>Actinopterygii</taxon>
        <taxon>Neopterygii</taxon>
        <taxon>Teleostei</taxon>
        <taxon>Anguilliformes</taxon>
        <taxon>Anguillidae</taxon>
        <taxon>Anguilla</taxon>
    </lineage>
</organism>
<proteinExistence type="predicted"/>
<feature type="region of interest" description="Disordered" evidence="1">
    <location>
        <begin position="326"/>
        <end position="471"/>
    </location>
</feature>
<dbReference type="AlphaFoldDB" id="A0A9D3RQN0"/>
<gene>
    <name evidence="2" type="ORF">ANANG_G00226430</name>
</gene>
<protein>
    <recommendedName>
        <fullName evidence="4">Sfi1 spindle body domain-containing protein</fullName>
    </recommendedName>
</protein>
<accession>A0A9D3RQN0</accession>
<dbReference type="Proteomes" id="UP001044222">
    <property type="component" value="Chromosome 12"/>
</dbReference>
<sequence length="471" mass="53563">MLEHAAARRHWERSLRSRCLAQWSGAACLRRGKAILQREAERLHTRSLLLRCFSTWRRRGRVKLALWEPQDSAQLERRVVWLLRRAERRRLRSGLALWAARARQNLAVRLYHRRAVLTRVFVAWETWVWLDRERRLLVLQRLRCRLCRVALDRWRLHTQQQQEVRRRRANRLALQAKEILQRWHSYAQSRSRLRRLQCEHVERKRRRMKRTALLSWAEGAERLRRADISAQKSLKIRCLRQWHHRARCGARAGRAVEALETERTRRTLRGAFVLWRERWRSAEQRLLGRVRTAACHWRQRALQSRAEAHRIARLTNHALLRWRHAQARRERGGGASGRGAGVAAEGPSEPRPPAGGAGLPAAGPQERPGGELQALGRGVSLVPGQRLLPGPASAQESPAGLAQADRGDPDVQERGGPLPGPPPGEANGVLLLPVAHGAAAGSVQAARAGAEPQQEAPASHSGCHAALDNSH</sequence>
<evidence type="ECO:0000313" key="2">
    <source>
        <dbReference type="EMBL" id="KAG5838706.1"/>
    </source>
</evidence>
<keyword evidence="3" id="KW-1185">Reference proteome</keyword>
<evidence type="ECO:0008006" key="4">
    <source>
        <dbReference type="Google" id="ProtNLM"/>
    </source>
</evidence>